<name>A0ABT3QLS9_9HYPH</name>
<sequence>MTGIFKSALFPGHVTHARLRPKEHKLAYKIYSLLLDLDELDVLHRRLRLFSVNRFNLFSFCEKDRGNGSATSLRAQIEDAMRSTGMQPDGGAIRLLTMPRILGWSFNPLSIFFCYNREDRLTAILWEVDNTFKQRHGYMIPVEAEQGERIVQTCDKAFYVSPFMDMKLRYEFEVQPPADKLAVRINTFDDEGLVLTARHLARRVELSDMALLRAFFAIPFLTLRVVGGIHWEALKIWAKGMKLRKRPSPPQDPISHIHHDMSRERNRVA</sequence>
<evidence type="ECO:0000313" key="3">
    <source>
        <dbReference type="Proteomes" id="UP001301216"/>
    </source>
</evidence>
<dbReference type="Proteomes" id="UP001301216">
    <property type="component" value="Unassembled WGS sequence"/>
</dbReference>
<gene>
    <name evidence="2" type="ORF">OPR82_07300</name>
</gene>
<organism evidence="2 3">
    <name type="scientific">Ochrobactrum chromiisoli</name>
    <dbReference type="NCBI Taxonomy" id="2993941"/>
    <lineage>
        <taxon>Bacteria</taxon>
        <taxon>Pseudomonadati</taxon>
        <taxon>Pseudomonadota</taxon>
        <taxon>Alphaproteobacteria</taxon>
        <taxon>Hyphomicrobiales</taxon>
        <taxon>Brucellaceae</taxon>
        <taxon>Brucella/Ochrobactrum group</taxon>
        <taxon>Ochrobactrum</taxon>
    </lineage>
</organism>
<protein>
    <submittedName>
        <fullName evidence="2">DUF1365 family protein</fullName>
    </submittedName>
</protein>
<dbReference type="Pfam" id="PF07103">
    <property type="entry name" value="DUF1365"/>
    <property type="match status" value="1"/>
</dbReference>
<keyword evidence="3" id="KW-1185">Reference proteome</keyword>
<dbReference type="PANTHER" id="PTHR33973">
    <property type="entry name" value="OS07G0153300 PROTEIN"/>
    <property type="match status" value="1"/>
</dbReference>
<evidence type="ECO:0000256" key="1">
    <source>
        <dbReference type="SAM" id="MobiDB-lite"/>
    </source>
</evidence>
<dbReference type="PANTHER" id="PTHR33973:SF4">
    <property type="entry name" value="OS07G0153300 PROTEIN"/>
    <property type="match status" value="1"/>
</dbReference>
<feature type="compositionally biased region" description="Basic and acidic residues" evidence="1">
    <location>
        <begin position="255"/>
        <end position="269"/>
    </location>
</feature>
<feature type="region of interest" description="Disordered" evidence="1">
    <location>
        <begin position="243"/>
        <end position="269"/>
    </location>
</feature>
<comment type="caution">
    <text evidence="2">The sequence shown here is derived from an EMBL/GenBank/DDBJ whole genome shotgun (WGS) entry which is preliminary data.</text>
</comment>
<accession>A0ABT3QLS9</accession>
<proteinExistence type="predicted"/>
<dbReference type="EMBL" id="JAPHAV010000002">
    <property type="protein sequence ID" value="MCX2696578.1"/>
    <property type="molecule type" value="Genomic_DNA"/>
</dbReference>
<reference evidence="2 3" key="1">
    <citation type="submission" date="2022-11" db="EMBL/GenBank/DDBJ databases">
        <title>Brucella sp. YY2X, whole genome shotgun sequencing project.</title>
        <authorList>
            <person name="Yang Y."/>
        </authorList>
    </citation>
    <scope>NUCLEOTIDE SEQUENCE [LARGE SCALE GENOMIC DNA]</scope>
    <source>
        <strain evidence="2 3">YY2X</strain>
    </source>
</reference>
<dbReference type="InterPro" id="IPR010775">
    <property type="entry name" value="DUF1365"/>
</dbReference>
<evidence type="ECO:0000313" key="2">
    <source>
        <dbReference type="EMBL" id="MCX2696578.1"/>
    </source>
</evidence>